<protein>
    <submittedName>
        <fullName evidence="3">Peptidyl-prolyl cis-trans isomerase FKBP4-like 3</fullName>
    </submittedName>
</protein>
<dbReference type="EMBL" id="JAHLQT010007950">
    <property type="protein sequence ID" value="KAG7174077.1"/>
    <property type="molecule type" value="Genomic_DNA"/>
</dbReference>
<dbReference type="OrthoDB" id="433738at2759"/>
<accession>A0A8J5TKQ5</accession>
<dbReference type="InterPro" id="IPR019734">
    <property type="entry name" value="TPR_rpt"/>
</dbReference>
<sequence>MRKIIVTCRGEVEVEGERPYTGKAQPREQAKICVEFQDKYCSCELELLDSRYLISEALDSQIFGEAISALDRALENAFSVMADEETAFISISIPGRFVNDDLTELVEFTCTACLKIIENGKLILEFTPKEKLGIAVKYKNLGIGLYKEGCLSKQISAFFMFRDAVKWLVMIEPDEVKDSFAEIQVIKMHCYNNLALYHIRQHQYKLAISAATIVLDTDEKNVKALYRRAVANTEIQNYEIAIDDIQSALAIDPNNGPAKKQLDMIKKRQRVVSDKCAQAMKKFFS</sequence>
<proteinExistence type="predicted"/>
<evidence type="ECO:0000256" key="2">
    <source>
        <dbReference type="PROSITE-ProRule" id="PRU00339"/>
    </source>
</evidence>
<keyword evidence="4" id="KW-1185">Reference proteome</keyword>
<gene>
    <name evidence="3" type="primary">FKBP4-L3</name>
    <name evidence="3" type="ORF">Hamer_G017802</name>
</gene>
<dbReference type="Proteomes" id="UP000747542">
    <property type="component" value="Unassembled WGS sequence"/>
</dbReference>
<dbReference type="InterPro" id="IPR050754">
    <property type="entry name" value="FKBP4/5/8-like"/>
</dbReference>
<keyword evidence="3" id="KW-0413">Isomerase</keyword>
<dbReference type="AlphaFoldDB" id="A0A8J5TKQ5"/>
<dbReference type="SMART" id="SM00028">
    <property type="entry name" value="TPR"/>
    <property type="match status" value="2"/>
</dbReference>
<evidence type="ECO:0000313" key="3">
    <source>
        <dbReference type="EMBL" id="KAG7174077.1"/>
    </source>
</evidence>
<reference evidence="3" key="1">
    <citation type="journal article" date="2021" name="Sci. Adv.">
        <title>The American lobster genome reveals insights on longevity, neural, and immune adaptations.</title>
        <authorList>
            <person name="Polinski J.M."/>
            <person name="Zimin A.V."/>
            <person name="Clark K.F."/>
            <person name="Kohn A.B."/>
            <person name="Sadowski N."/>
            <person name="Timp W."/>
            <person name="Ptitsyn A."/>
            <person name="Khanna P."/>
            <person name="Romanova D.Y."/>
            <person name="Williams P."/>
            <person name="Greenwood S.J."/>
            <person name="Moroz L.L."/>
            <person name="Walt D.R."/>
            <person name="Bodnar A.G."/>
        </authorList>
    </citation>
    <scope>NUCLEOTIDE SEQUENCE</scope>
    <source>
        <strain evidence="3">GMGI-L3</strain>
    </source>
</reference>
<evidence type="ECO:0000313" key="4">
    <source>
        <dbReference type="Proteomes" id="UP000747542"/>
    </source>
</evidence>
<dbReference type="PANTHER" id="PTHR46512">
    <property type="entry name" value="PEPTIDYLPROLYL ISOMERASE"/>
    <property type="match status" value="1"/>
</dbReference>
<keyword evidence="2" id="KW-0802">TPR repeat</keyword>
<name>A0A8J5TKQ5_HOMAM</name>
<feature type="repeat" description="TPR" evidence="2">
    <location>
        <begin position="222"/>
        <end position="255"/>
    </location>
</feature>
<evidence type="ECO:0000256" key="1">
    <source>
        <dbReference type="ARBA" id="ARBA00000971"/>
    </source>
</evidence>
<organism evidence="3 4">
    <name type="scientific">Homarus americanus</name>
    <name type="common">American lobster</name>
    <dbReference type="NCBI Taxonomy" id="6706"/>
    <lineage>
        <taxon>Eukaryota</taxon>
        <taxon>Metazoa</taxon>
        <taxon>Ecdysozoa</taxon>
        <taxon>Arthropoda</taxon>
        <taxon>Crustacea</taxon>
        <taxon>Multicrustacea</taxon>
        <taxon>Malacostraca</taxon>
        <taxon>Eumalacostraca</taxon>
        <taxon>Eucarida</taxon>
        <taxon>Decapoda</taxon>
        <taxon>Pleocyemata</taxon>
        <taxon>Astacidea</taxon>
        <taxon>Nephropoidea</taxon>
        <taxon>Nephropidae</taxon>
        <taxon>Homarus</taxon>
    </lineage>
</organism>
<dbReference type="PROSITE" id="PS50005">
    <property type="entry name" value="TPR"/>
    <property type="match status" value="1"/>
</dbReference>
<dbReference type="PANTHER" id="PTHR46512:SF9">
    <property type="entry name" value="PEPTIDYLPROLYL ISOMERASE"/>
    <property type="match status" value="1"/>
</dbReference>
<comment type="caution">
    <text evidence="3">The sequence shown here is derived from an EMBL/GenBank/DDBJ whole genome shotgun (WGS) entry which is preliminary data.</text>
</comment>
<dbReference type="GO" id="GO:0003755">
    <property type="term" value="F:peptidyl-prolyl cis-trans isomerase activity"/>
    <property type="evidence" value="ECO:0007669"/>
    <property type="project" value="UniProtKB-EC"/>
</dbReference>
<comment type="catalytic activity">
    <reaction evidence="1">
        <text>[protein]-peptidylproline (omega=180) = [protein]-peptidylproline (omega=0)</text>
        <dbReference type="Rhea" id="RHEA:16237"/>
        <dbReference type="Rhea" id="RHEA-COMP:10747"/>
        <dbReference type="Rhea" id="RHEA-COMP:10748"/>
        <dbReference type="ChEBI" id="CHEBI:83833"/>
        <dbReference type="ChEBI" id="CHEBI:83834"/>
        <dbReference type="EC" id="5.2.1.8"/>
    </reaction>
</comment>